<dbReference type="InterPro" id="IPR010064">
    <property type="entry name" value="HK97-gp10_tail"/>
</dbReference>
<keyword evidence="2" id="KW-1185">Reference proteome</keyword>
<reference evidence="1 2" key="1">
    <citation type="submission" date="2018-06" db="EMBL/GenBank/DDBJ databases">
        <authorList>
            <consortium name="Pathogen Informatics"/>
            <person name="Doyle S."/>
        </authorList>
    </citation>
    <scope>NUCLEOTIDE SEQUENCE [LARGE SCALE GENOMIC DNA]</scope>
    <source>
        <strain evidence="1 2">NCTC12872</strain>
    </source>
</reference>
<dbReference type="RefSeq" id="WP_245942678.1">
    <property type="nucleotide sequence ID" value="NZ_LWIF01000001.1"/>
</dbReference>
<dbReference type="EMBL" id="UGTA01000001">
    <property type="protein sequence ID" value="SUB58965.1"/>
    <property type="molecule type" value="Genomic_DNA"/>
</dbReference>
<dbReference type="AlphaFoldDB" id="A0A379CB64"/>
<gene>
    <name evidence="1" type="ORF">NCTC12872_00936</name>
</gene>
<proteinExistence type="predicted"/>
<sequence>MSDTVKVEGLKELSRAMQKLGRKTATRIAKNAMYQGGVIIRDDARQKAPILKSPAPNRKAGTLKKAIKSRTKVHRNGTTETIIWVKGLKSKQIAKFKAKTGKSGAKNPNDPFYWKFVEFGTSKMRAKPFLRPAFQQSKNKAANTIIKTLQDEIIKECNK</sequence>
<dbReference type="Pfam" id="PF04883">
    <property type="entry name" value="HK97-gp10_like"/>
    <property type="match status" value="1"/>
</dbReference>
<name>A0A379CB64_9PAST</name>
<accession>A0A379CB64</accession>
<evidence type="ECO:0000313" key="1">
    <source>
        <dbReference type="EMBL" id="SUB58965.1"/>
    </source>
</evidence>
<organism evidence="1 2">
    <name type="scientific">Phocoenobacter uteri</name>
    <dbReference type="NCBI Taxonomy" id="146806"/>
    <lineage>
        <taxon>Bacteria</taxon>
        <taxon>Pseudomonadati</taxon>
        <taxon>Pseudomonadota</taxon>
        <taxon>Gammaproteobacteria</taxon>
        <taxon>Pasteurellales</taxon>
        <taxon>Pasteurellaceae</taxon>
        <taxon>Phocoenobacter</taxon>
    </lineage>
</organism>
<dbReference type="NCBIfam" id="TIGR01725">
    <property type="entry name" value="phge_HK97_gp10"/>
    <property type="match status" value="1"/>
</dbReference>
<protein>
    <submittedName>
        <fullName evidence="1">Phage protein, HK97 gp10 family</fullName>
    </submittedName>
</protein>
<dbReference type="Proteomes" id="UP000255417">
    <property type="component" value="Unassembled WGS sequence"/>
</dbReference>
<evidence type="ECO:0000313" key="2">
    <source>
        <dbReference type="Proteomes" id="UP000255417"/>
    </source>
</evidence>